<gene>
    <name evidence="1" type="ORF">SELMODRAFT_426426</name>
</gene>
<dbReference type="InParanoid" id="D8SWB8"/>
<dbReference type="EMBL" id="GL377648">
    <property type="protein sequence ID" value="EFJ11268.1"/>
    <property type="molecule type" value="Genomic_DNA"/>
</dbReference>
<organism evidence="2">
    <name type="scientific">Selaginella moellendorffii</name>
    <name type="common">Spikemoss</name>
    <dbReference type="NCBI Taxonomy" id="88036"/>
    <lineage>
        <taxon>Eukaryota</taxon>
        <taxon>Viridiplantae</taxon>
        <taxon>Streptophyta</taxon>
        <taxon>Embryophyta</taxon>
        <taxon>Tracheophyta</taxon>
        <taxon>Lycopodiopsida</taxon>
        <taxon>Selaginellales</taxon>
        <taxon>Selaginellaceae</taxon>
        <taxon>Selaginella</taxon>
    </lineage>
</organism>
<evidence type="ECO:0000313" key="2">
    <source>
        <dbReference type="Proteomes" id="UP000001514"/>
    </source>
</evidence>
<keyword evidence="2" id="KW-1185">Reference proteome</keyword>
<sequence>MEKMTRVQKLVKHYQIIVMYVIYDYVSKPGLSRGFTDTITNEVKRRSLEINGVAMRAPKVSNEEPFLALEAFCWTQAAGVFLLAWPAWHGDVCHGPRDADIHERGKDAWVSGMALHGPIAGHDTSASWRADAALAVNWNFWSCVVQCKPFAYESRVKILNRSRAFEVYNPEDHRDAFLCIGWSRLYS</sequence>
<evidence type="ECO:0000313" key="1">
    <source>
        <dbReference type="EMBL" id="EFJ11268.1"/>
    </source>
</evidence>
<proteinExistence type="predicted"/>
<reference evidence="1 2" key="1">
    <citation type="journal article" date="2011" name="Science">
        <title>The Selaginella genome identifies genetic changes associated with the evolution of vascular plants.</title>
        <authorList>
            <person name="Banks J.A."/>
            <person name="Nishiyama T."/>
            <person name="Hasebe M."/>
            <person name="Bowman J.L."/>
            <person name="Gribskov M."/>
            <person name="dePamphilis C."/>
            <person name="Albert V.A."/>
            <person name="Aono N."/>
            <person name="Aoyama T."/>
            <person name="Ambrose B.A."/>
            <person name="Ashton N.W."/>
            <person name="Axtell M.J."/>
            <person name="Barker E."/>
            <person name="Barker M.S."/>
            <person name="Bennetzen J.L."/>
            <person name="Bonawitz N.D."/>
            <person name="Chapple C."/>
            <person name="Cheng C."/>
            <person name="Correa L.G."/>
            <person name="Dacre M."/>
            <person name="DeBarry J."/>
            <person name="Dreyer I."/>
            <person name="Elias M."/>
            <person name="Engstrom E.M."/>
            <person name="Estelle M."/>
            <person name="Feng L."/>
            <person name="Finet C."/>
            <person name="Floyd S.K."/>
            <person name="Frommer W.B."/>
            <person name="Fujita T."/>
            <person name="Gramzow L."/>
            <person name="Gutensohn M."/>
            <person name="Harholt J."/>
            <person name="Hattori M."/>
            <person name="Heyl A."/>
            <person name="Hirai T."/>
            <person name="Hiwatashi Y."/>
            <person name="Ishikawa M."/>
            <person name="Iwata M."/>
            <person name="Karol K.G."/>
            <person name="Koehler B."/>
            <person name="Kolukisaoglu U."/>
            <person name="Kubo M."/>
            <person name="Kurata T."/>
            <person name="Lalonde S."/>
            <person name="Li K."/>
            <person name="Li Y."/>
            <person name="Litt A."/>
            <person name="Lyons E."/>
            <person name="Manning G."/>
            <person name="Maruyama T."/>
            <person name="Michael T.P."/>
            <person name="Mikami K."/>
            <person name="Miyazaki S."/>
            <person name="Morinaga S."/>
            <person name="Murata T."/>
            <person name="Mueller-Roeber B."/>
            <person name="Nelson D.R."/>
            <person name="Obara M."/>
            <person name="Oguri Y."/>
            <person name="Olmstead R.G."/>
            <person name="Onodera N."/>
            <person name="Petersen B.L."/>
            <person name="Pils B."/>
            <person name="Prigge M."/>
            <person name="Rensing S.A."/>
            <person name="Riano-Pachon D.M."/>
            <person name="Roberts A.W."/>
            <person name="Sato Y."/>
            <person name="Scheller H.V."/>
            <person name="Schulz B."/>
            <person name="Schulz C."/>
            <person name="Shakirov E.V."/>
            <person name="Shibagaki N."/>
            <person name="Shinohara N."/>
            <person name="Shippen D.E."/>
            <person name="Soerensen I."/>
            <person name="Sotooka R."/>
            <person name="Sugimoto N."/>
            <person name="Sugita M."/>
            <person name="Sumikawa N."/>
            <person name="Tanurdzic M."/>
            <person name="Theissen G."/>
            <person name="Ulvskov P."/>
            <person name="Wakazuki S."/>
            <person name="Weng J.K."/>
            <person name="Willats W.W."/>
            <person name="Wipf D."/>
            <person name="Wolf P.G."/>
            <person name="Yang L."/>
            <person name="Zimmer A.D."/>
            <person name="Zhu Q."/>
            <person name="Mitros T."/>
            <person name="Hellsten U."/>
            <person name="Loque D."/>
            <person name="Otillar R."/>
            <person name="Salamov A."/>
            <person name="Schmutz J."/>
            <person name="Shapiro H."/>
            <person name="Lindquist E."/>
            <person name="Lucas S."/>
            <person name="Rokhsar D."/>
            <person name="Grigoriev I.V."/>
        </authorList>
    </citation>
    <scope>NUCLEOTIDE SEQUENCE [LARGE SCALE GENOMIC DNA]</scope>
</reference>
<name>D8SWB8_SELML</name>
<dbReference type="KEGG" id="smo:SELMODRAFT_426426"/>
<dbReference type="Gramene" id="EFJ11268">
    <property type="protein sequence ID" value="EFJ11268"/>
    <property type="gene ID" value="SELMODRAFT_426426"/>
</dbReference>
<dbReference type="AlphaFoldDB" id="D8SWB8"/>
<dbReference type="HOGENOM" id="CLU_1449983_0_0_1"/>
<dbReference type="Proteomes" id="UP000001514">
    <property type="component" value="Unassembled WGS sequence"/>
</dbReference>
<accession>D8SWB8</accession>
<protein>
    <submittedName>
        <fullName evidence="1">Uncharacterized protein</fullName>
    </submittedName>
</protein>